<evidence type="ECO:0000256" key="1">
    <source>
        <dbReference type="ARBA" id="ARBA00022723"/>
    </source>
</evidence>
<feature type="domain" description="Helicase C-terminal" evidence="5">
    <location>
        <begin position="816"/>
        <end position="997"/>
    </location>
</feature>
<dbReference type="GO" id="GO:0004386">
    <property type="term" value="F:helicase activity"/>
    <property type="evidence" value="ECO:0007669"/>
    <property type="project" value="UniProtKB-KW"/>
</dbReference>
<dbReference type="InterPro" id="IPR014001">
    <property type="entry name" value="Helicase_ATP-bd"/>
</dbReference>
<evidence type="ECO:0000313" key="6">
    <source>
        <dbReference type="EMBL" id="MBP2238681.1"/>
    </source>
</evidence>
<dbReference type="EMBL" id="JAGILA010000009">
    <property type="protein sequence ID" value="MBP2238681.1"/>
    <property type="molecule type" value="Genomic_DNA"/>
</dbReference>
<evidence type="ECO:0000256" key="2">
    <source>
        <dbReference type="ARBA" id="ARBA00022741"/>
    </source>
</evidence>
<accession>A0ABS4R712</accession>
<keyword evidence="7" id="KW-1185">Reference proteome</keyword>
<proteinExistence type="predicted"/>
<dbReference type="InterPro" id="IPR001650">
    <property type="entry name" value="Helicase_C-like"/>
</dbReference>
<dbReference type="SMART" id="SM00490">
    <property type="entry name" value="HELICc"/>
    <property type="match status" value="1"/>
</dbReference>
<dbReference type="PANTHER" id="PTHR47957:SF3">
    <property type="entry name" value="ATP-DEPENDENT HELICASE HRQ1"/>
    <property type="match status" value="1"/>
</dbReference>
<dbReference type="PROSITE" id="PS51192">
    <property type="entry name" value="HELICASE_ATP_BIND_1"/>
    <property type="match status" value="1"/>
</dbReference>
<dbReference type="PROSITE" id="PS51194">
    <property type="entry name" value="HELICASE_CTER"/>
    <property type="match status" value="1"/>
</dbReference>
<evidence type="ECO:0000259" key="4">
    <source>
        <dbReference type="PROSITE" id="PS51192"/>
    </source>
</evidence>
<keyword evidence="2" id="KW-0547">Nucleotide-binding</keyword>
<protein>
    <submittedName>
        <fullName evidence="6">ATP-dependent helicase YprA (DUF1998 family)</fullName>
    </submittedName>
</protein>
<dbReference type="SUPFAM" id="SSF52540">
    <property type="entry name" value="P-loop containing nucleoside triphosphate hydrolases"/>
    <property type="match status" value="2"/>
</dbReference>
<dbReference type="InterPro" id="IPR018973">
    <property type="entry name" value="MZB"/>
</dbReference>
<organism evidence="6 7">
    <name type="scientific">Sinorhizobium kostiense</name>
    <dbReference type="NCBI Taxonomy" id="76747"/>
    <lineage>
        <taxon>Bacteria</taxon>
        <taxon>Pseudomonadati</taxon>
        <taxon>Pseudomonadota</taxon>
        <taxon>Alphaproteobacteria</taxon>
        <taxon>Hyphomicrobiales</taxon>
        <taxon>Rhizobiaceae</taxon>
        <taxon>Sinorhizobium/Ensifer group</taxon>
        <taxon>Sinorhizobium</taxon>
    </lineage>
</organism>
<name>A0ABS4R712_9HYPH</name>
<comment type="caution">
    <text evidence="6">The sequence shown here is derived from an EMBL/GenBank/DDBJ whole genome shotgun (WGS) entry which is preliminary data.</text>
</comment>
<dbReference type="Pfam" id="PF00271">
    <property type="entry name" value="Helicase_C"/>
    <property type="match status" value="1"/>
</dbReference>
<evidence type="ECO:0000256" key="3">
    <source>
        <dbReference type="ARBA" id="ARBA00022840"/>
    </source>
</evidence>
<dbReference type="InterPro" id="IPR018527">
    <property type="entry name" value="Rubredoxin_Fe_BS"/>
</dbReference>
<dbReference type="Pfam" id="PF09369">
    <property type="entry name" value="MZB"/>
    <property type="match status" value="1"/>
</dbReference>
<evidence type="ECO:0000259" key="5">
    <source>
        <dbReference type="PROSITE" id="PS51194"/>
    </source>
</evidence>
<keyword evidence="3" id="KW-0067">ATP-binding</keyword>
<dbReference type="Pfam" id="PF00270">
    <property type="entry name" value="DEAD"/>
    <property type="match status" value="1"/>
</dbReference>
<sequence length="1881" mass="208654">MIPMLDSLLRDPAKGRLSGVRAIVIYPLNALIESQRDRLNAWTEGLKDRISYALYNGLTPEKPRDVKQVLGGAELGDRRSIRENPPSILITNVTMLEYLLLRAKDQSILDRSQRLLRWIVLDEAHGYIGAQAAEMALLLRRVRTAFGVGPEQVQIIATSATISEGAKEETEAKLKRFVADLAGTGDEKVRVIEGSEADPALPPTTADLPLYPAELETVSPLELWDRLASHPRIRRLRHKMESQGLRLPEISTILFGTPNNAHDAQAVLDAAARARDPKTSRLLLPWRAHLFHRAQGGLWACVDPSCPCRDPELAAPEAGWGFGAVWLAQRDHCHCGAPVFELLACAECGTPHLVAGRESGVKARLVPLRGAQGDEYAIDEEPDPDVEATASVSDTVWLRPARKTTSDRHLCVESGALYDNGAPADVRCIALDVIEFEKSRNCCSGADRTALRPQRYGAPFFMGNALPDVLERLSQPLGKPGVPMGGRRAITFSDSRQGVARLAAKLQQDAERTLTRSFLYHIVQEGQGLSGEERAKLEKRLRLYQSEPEDFADDIAAIERQLAGTANPVSWNILVSRFADQSELREFCTKVWEERAWGGNDMAKHPEKLAEMLLYRELFRRPRVQNNAETMGLVRFMFPAMDARAFQSVPRVLQEAGIEPEGWVGLAQAAIDFIFRDNFAVDIQNDNIARWINPRRPGRRSVFSAGTSRDNVTEKNAIFWPGSTPYQGKPSRFQRLIYRLIEGNPDDLVDQDRAREVLDALWTLITTTAARDSGRGAWRLDFSKAAVVRVDRGWLCPITRRIFGYTTGGPSPFGPADERRLAPVDLPRLPVANAGGLGREEREEVARWCRENAGVSDLRAWGLWTDLHDRIAIYPPFLRAQEHSAQIERPVLQRYEERFKEGQINLLNCSTTMEMGVDIPNVALVANSNVPPSISNYRQRVGRAGRRGEPWAFGLTFCRDLPLDQVVFQDPLKFLTAPIAAPAVRLDSAPIVTRHVHAALLGSFLRSQQGLDIRTSIGAFFGATEEVEAPVAPQNNADSFHVVLGNAEFIEKQTEQLARLVRGTILESRDSAYLCAETQESFEHLLFRWRNEYETLLERAGLATEEDVRKAFAYRARRMHGEFLLSELARRGFTPSYGFPVDVVSFDHISSHRREDTQEKIAYGEYQGGASRTLDVAIREYAPGAEIVIDGLVHQSEGLRPAWSAIADASGLEDLQVMWNCPACDAFGMLRALQDIPDACPQCGSAQLESFNTLRPTGFMGRCAPHTGYESLGHVPYEMQRLAARSPWQALPDKGVGRMRWDREGQVVTRSSGVHGFGYALCLCCGRAEAEIDELRSPDVLRDHKPLAPIGQEQMVRGACPGGLTQRARIQRNLVFVHDTRTDVFELQLPSGTKRAQGLALAAGLREALAEIVGAEAREIGIAIGRSRDEANARALSAFLFDKAAGGAGLVTRLAEFDQFKICLERAIGWLDCRESCENGCPACILRPDMNLGEEVPDRPGALELAQMIVARLKLPTELLVFGETTRIVGQPLVEWLERQRLSGKLQELTVFLHGTPRDWELVAWPLADTLTRLHESQVQAALVIATREVIGRELEFTQKLDLHRLSGRARLLTMASLPQMVNKPLVACVTVGQETVGIAAADPADAIPGLQWGLGRAEPLVLGETSAPADLQSIATDRLLELSSGNARLIRLRDEVDGPSTGFGARFWQALEKTAPLSITALRQNGVAQVCYQDRYLLTPLNFKLLYEVINSIPGRGATTQTEIVTAQLDRAERAGYYAFHPYVDDAERQAILKKLLPRASVSILAKRDQSHARSLEMTLLDGRRLLVLLDQGFGAWRANASARHDFRANPDTQAEVIKRGNYLVSMGEKEGMPIVIELR</sequence>
<dbReference type="InterPro" id="IPR027417">
    <property type="entry name" value="P-loop_NTPase"/>
</dbReference>
<dbReference type="PANTHER" id="PTHR47957">
    <property type="entry name" value="ATP-DEPENDENT HELICASE HRQ1"/>
    <property type="match status" value="1"/>
</dbReference>
<keyword evidence="1" id="KW-0479">Metal-binding</keyword>
<reference evidence="6 7" key="1">
    <citation type="submission" date="2021-03" db="EMBL/GenBank/DDBJ databases">
        <title>Genomic Encyclopedia of Type Strains, Phase IV (KMG-IV): sequencing the most valuable type-strain genomes for metagenomic binning, comparative biology and taxonomic classification.</title>
        <authorList>
            <person name="Goeker M."/>
        </authorList>
    </citation>
    <scope>NUCLEOTIDE SEQUENCE [LARGE SCALE GENOMIC DNA]</scope>
    <source>
        <strain evidence="6 7">DSM 13372</strain>
    </source>
</reference>
<feature type="domain" description="Helicase ATP-binding" evidence="4">
    <location>
        <begin position="1"/>
        <end position="180"/>
    </location>
</feature>
<dbReference type="Proteomes" id="UP000730739">
    <property type="component" value="Unassembled WGS sequence"/>
</dbReference>
<keyword evidence="6" id="KW-0378">Hydrolase</keyword>
<gene>
    <name evidence="6" type="ORF">J2Z31_005222</name>
</gene>
<keyword evidence="6" id="KW-0347">Helicase</keyword>
<dbReference type="Gene3D" id="3.40.50.300">
    <property type="entry name" value="P-loop containing nucleotide triphosphate hydrolases"/>
    <property type="match status" value="2"/>
</dbReference>
<evidence type="ECO:0000313" key="7">
    <source>
        <dbReference type="Proteomes" id="UP000730739"/>
    </source>
</evidence>
<dbReference type="InterPro" id="IPR011545">
    <property type="entry name" value="DEAD/DEAH_box_helicase_dom"/>
</dbReference>
<dbReference type="PROSITE" id="PS00202">
    <property type="entry name" value="RUBREDOXIN"/>
    <property type="match status" value="1"/>
</dbReference>